<evidence type="ECO:0000313" key="1">
    <source>
        <dbReference type="EMBL" id="RZC76012.1"/>
    </source>
</evidence>
<gene>
    <name evidence="1" type="ORF">C5167_000152</name>
</gene>
<sequence>MEDLEVQLVFDSAIIITKFIDEKFHPSKELTSRFGVGGTQGHLGTRIDDQPNHGRLRFLFLIDGGHY</sequence>
<evidence type="ECO:0000313" key="2">
    <source>
        <dbReference type="Proteomes" id="UP000316621"/>
    </source>
</evidence>
<dbReference type="EMBL" id="CM010723">
    <property type="protein sequence ID" value="RZC76012.1"/>
    <property type="molecule type" value="Genomic_DNA"/>
</dbReference>
<dbReference type="Proteomes" id="UP000316621">
    <property type="component" value="Chromosome 9"/>
</dbReference>
<dbReference type="AlphaFoldDB" id="A0A4Y7KUC6"/>
<proteinExistence type="predicted"/>
<dbReference type="Gramene" id="RZC76012">
    <property type="protein sequence ID" value="RZC76012"/>
    <property type="gene ID" value="C5167_000152"/>
</dbReference>
<name>A0A4Y7KUC6_PAPSO</name>
<protein>
    <submittedName>
        <fullName evidence="1">Uncharacterized protein</fullName>
    </submittedName>
</protein>
<accession>A0A4Y7KUC6</accession>
<keyword evidence="2" id="KW-1185">Reference proteome</keyword>
<reference evidence="1 2" key="1">
    <citation type="journal article" date="2018" name="Science">
        <title>The opium poppy genome and morphinan production.</title>
        <authorList>
            <person name="Guo L."/>
            <person name="Winzer T."/>
            <person name="Yang X."/>
            <person name="Li Y."/>
            <person name="Ning Z."/>
            <person name="He Z."/>
            <person name="Teodor R."/>
            <person name="Lu Y."/>
            <person name="Bowser T.A."/>
            <person name="Graham I.A."/>
            <person name="Ye K."/>
        </authorList>
    </citation>
    <scope>NUCLEOTIDE SEQUENCE [LARGE SCALE GENOMIC DNA]</scope>
    <source>
        <strain evidence="2">cv. HN1</strain>
        <tissue evidence="1">Leaves</tissue>
    </source>
</reference>
<organism evidence="1 2">
    <name type="scientific">Papaver somniferum</name>
    <name type="common">Opium poppy</name>
    <dbReference type="NCBI Taxonomy" id="3469"/>
    <lineage>
        <taxon>Eukaryota</taxon>
        <taxon>Viridiplantae</taxon>
        <taxon>Streptophyta</taxon>
        <taxon>Embryophyta</taxon>
        <taxon>Tracheophyta</taxon>
        <taxon>Spermatophyta</taxon>
        <taxon>Magnoliopsida</taxon>
        <taxon>Ranunculales</taxon>
        <taxon>Papaveraceae</taxon>
        <taxon>Papaveroideae</taxon>
        <taxon>Papaver</taxon>
    </lineage>
</organism>